<dbReference type="AlphaFoldDB" id="A0A401RT76"/>
<name>A0A401RT76_CHIPU</name>
<reference evidence="1 2" key="1">
    <citation type="journal article" date="2018" name="Nat. Ecol. Evol.">
        <title>Shark genomes provide insights into elasmobranch evolution and the origin of vertebrates.</title>
        <authorList>
            <person name="Hara Y"/>
            <person name="Yamaguchi K"/>
            <person name="Onimaru K"/>
            <person name="Kadota M"/>
            <person name="Koyanagi M"/>
            <person name="Keeley SD"/>
            <person name="Tatsumi K"/>
            <person name="Tanaka K"/>
            <person name="Motone F"/>
            <person name="Kageyama Y"/>
            <person name="Nozu R"/>
            <person name="Adachi N"/>
            <person name="Nishimura O"/>
            <person name="Nakagawa R"/>
            <person name="Tanegashima C"/>
            <person name="Kiyatake I"/>
            <person name="Matsumoto R"/>
            <person name="Murakumo K"/>
            <person name="Nishida K"/>
            <person name="Terakita A"/>
            <person name="Kuratani S"/>
            <person name="Sato K"/>
            <person name="Hyodo S Kuraku.S."/>
        </authorList>
    </citation>
    <scope>NUCLEOTIDE SEQUENCE [LARGE SCALE GENOMIC DNA]</scope>
</reference>
<evidence type="ECO:0000313" key="2">
    <source>
        <dbReference type="Proteomes" id="UP000287033"/>
    </source>
</evidence>
<dbReference type="EMBL" id="BEZZ01002180">
    <property type="protein sequence ID" value="GCC21352.1"/>
    <property type="molecule type" value="Genomic_DNA"/>
</dbReference>
<comment type="caution">
    <text evidence="1">The sequence shown here is derived from an EMBL/GenBank/DDBJ whole genome shotgun (WGS) entry which is preliminary data.</text>
</comment>
<evidence type="ECO:0000313" key="1">
    <source>
        <dbReference type="EMBL" id="GCC21352.1"/>
    </source>
</evidence>
<organism evidence="1 2">
    <name type="scientific">Chiloscyllium punctatum</name>
    <name type="common">Brownbanded bambooshark</name>
    <name type="synonym">Hemiscyllium punctatum</name>
    <dbReference type="NCBI Taxonomy" id="137246"/>
    <lineage>
        <taxon>Eukaryota</taxon>
        <taxon>Metazoa</taxon>
        <taxon>Chordata</taxon>
        <taxon>Craniata</taxon>
        <taxon>Vertebrata</taxon>
        <taxon>Chondrichthyes</taxon>
        <taxon>Elasmobranchii</taxon>
        <taxon>Galeomorphii</taxon>
        <taxon>Galeoidea</taxon>
        <taxon>Orectolobiformes</taxon>
        <taxon>Hemiscylliidae</taxon>
        <taxon>Chiloscyllium</taxon>
    </lineage>
</organism>
<accession>A0A401RT76</accession>
<dbReference type="Proteomes" id="UP000287033">
    <property type="component" value="Unassembled WGS sequence"/>
</dbReference>
<gene>
    <name evidence="1" type="ORF">chiPu_0019821</name>
</gene>
<protein>
    <submittedName>
        <fullName evidence="1">Uncharacterized protein</fullName>
    </submittedName>
</protein>
<keyword evidence="2" id="KW-1185">Reference proteome</keyword>
<sequence>MQEDDLSSIEDEGNARVVLRQKGESEVLTQGYLPYMKSQDSTLEFKDCVERTDLMVRESPVSAWQCCFGCR</sequence>
<proteinExistence type="predicted"/>